<dbReference type="RefSeq" id="WP_101344859.1">
    <property type="nucleotide sequence ID" value="NZ_PJAI02000008.1"/>
</dbReference>
<evidence type="ECO:0000313" key="5">
    <source>
        <dbReference type="EMBL" id="TYK65749.1"/>
    </source>
</evidence>
<feature type="domain" description="ABC transporter" evidence="4">
    <location>
        <begin position="3"/>
        <end position="233"/>
    </location>
</feature>
<dbReference type="SMART" id="SM00382">
    <property type="entry name" value="AAA"/>
    <property type="match status" value="1"/>
</dbReference>
<evidence type="ECO:0000256" key="1">
    <source>
        <dbReference type="ARBA" id="ARBA00022448"/>
    </source>
</evidence>
<proteinExistence type="predicted"/>
<dbReference type="SUPFAM" id="SSF52540">
    <property type="entry name" value="P-loop containing nucleoside triphosphate hydrolases"/>
    <property type="match status" value="1"/>
</dbReference>
<dbReference type="InterPro" id="IPR017911">
    <property type="entry name" value="MacB-like_ATP-bd"/>
</dbReference>
<evidence type="ECO:0000313" key="6">
    <source>
        <dbReference type="Proteomes" id="UP000815846"/>
    </source>
</evidence>
<organism evidence="5 6">
    <name type="scientific">Colwellia echini</name>
    <dbReference type="NCBI Taxonomy" id="1982103"/>
    <lineage>
        <taxon>Bacteria</taxon>
        <taxon>Pseudomonadati</taxon>
        <taxon>Pseudomonadota</taxon>
        <taxon>Gammaproteobacteria</taxon>
        <taxon>Alteromonadales</taxon>
        <taxon>Colwelliaceae</taxon>
        <taxon>Colwellia</taxon>
    </lineage>
</organism>
<dbReference type="InterPro" id="IPR003439">
    <property type="entry name" value="ABC_transporter-like_ATP-bd"/>
</dbReference>
<keyword evidence="2" id="KW-0547">Nucleotide-binding</keyword>
<dbReference type="EMBL" id="PJAI02000008">
    <property type="protein sequence ID" value="TYK65749.1"/>
    <property type="molecule type" value="Genomic_DNA"/>
</dbReference>
<dbReference type="PANTHER" id="PTHR24220">
    <property type="entry name" value="IMPORT ATP-BINDING PROTEIN"/>
    <property type="match status" value="1"/>
</dbReference>
<dbReference type="GO" id="GO:0005524">
    <property type="term" value="F:ATP binding"/>
    <property type="evidence" value="ECO:0007669"/>
    <property type="project" value="UniProtKB-KW"/>
</dbReference>
<evidence type="ECO:0000259" key="4">
    <source>
        <dbReference type="PROSITE" id="PS50893"/>
    </source>
</evidence>
<dbReference type="PROSITE" id="PS50893">
    <property type="entry name" value="ABC_TRANSPORTER_2"/>
    <property type="match status" value="1"/>
</dbReference>
<reference evidence="5 6" key="1">
    <citation type="submission" date="2019-08" db="EMBL/GenBank/DDBJ databases">
        <title>Microbe sample from Colwellia echini.</title>
        <authorList>
            <person name="Christiansen L."/>
            <person name="Pathiraja D."/>
            <person name="Schultz-Johansen M."/>
            <person name="Choi I.-G."/>
            <person name="Stougaard P."/>
        </authorList>
    </citation>
    <scope>NUCLEOTIDE SEQUENCE [LARGE SCALE GENOMIC DNA]</scope>
    <source>
        <strain evidence="5 6">A3</strain>
    </source>
</reference>
<dbReference type="Pfam" id="PF00005">
    <property type="entry name" value="ABC_tran"/>
    <property type="match status" value="1"/>
</dbReference>
<dbReference type="InterPro" id="IPR027417">
    <property type="entry name" value="P-loop_NTPase"/>
</dbReference>
<sequence length="233" mass="25627">MVISLNNVCFSYAKQSSSPVVNIPSWSLAEGEKCFIHGASGGGKSTLLGLLSGMLTSNTGEITVLGERLDKMSNRQRDKFRADNIGYVFQSFNLIPFLDAIDNIKLANYFSKSLPKPILQQAIENLLTKLNMAEKNCSKPVRDLSIGQQQRIAIARALINKPKLLIVDEPTSSLDQENRDAFMTLLMSMVEAHSISLLFVSHDMSLAPYFDRVEALSSINIAAIDALKDSQGK</sequence>
<accession>A0ABY3MX41</accession>
<dbReference type="Proteomes" id="UP000815846">
    <property type="component" value="Unassembled WGS sequence"/>
</dbReference>
<dbReference type="InterPro" id="IPR003593">
    <property type="entry name" value="AAA+_ATPase"/>
</dbReference>
<keyword evidence="1" id="KW-0813">Transport</keyword>
<protein>
    <submittedName>
        <fullName evidence="5">ABC transporter ATP-binding protein</fullName>
    </submittedName>
</protein>
<keyword evidence="6" id="KW-1185">Reference proteome</keyword>
<comment type="caution">
    <text evidence="5">The sequence shown here is derived from an EMBL/GenBank/DDBJ whole genome shotgun (WGS) entry which is preliminary data.</text>
</comment>
<dbReference type="Gene3D" id="3.40.50.300">
    <property type="entry name" value="P-loop containing nucleotide triphosphate hydrolases"/>
    <property type="match status" value="1"/>
</dbReference>
<dbReference type="InterPro" id="IPR015854">
    <property type="entry name" value="ABC_transpr_LolD-like"/>
</dbReference>
<name>A0ABY3MX41_9GAMM</name>
<evidence type="ECO:0000256" key="2">
    <source>
        <dbReference type="ARBA" id="ARBA00022741"/>
    </source>
</evidence>
<evidence type="ECO:0000256" key="3">
    <source>
        <dbReference type="ARBA" id="ARBA00022840"/>
    </source>
</evidence>
<keyword evidence="3 5" id="KW-0067">ATP-binding</keyword>
<dbReference type="CDD" id="cd03255">
    <property type="entry name" value="ABC_MJ0796_LolCDE_FtsE"/>
    <property type="match status" value="1"/>
</dbReference>
<gene>
    <name evidence="5" type="ORF">CWS31_008850</name>
</gene>
<dbReference type="PANTHER" id="PTHR24220:SF611">
    <property type="entry name" value="ATP-BINDING COMPONENT OF ABC TRANSPORTER-RELATED"/>
    <property type="match status" value="1"/>
</dbReference>